<name>A0ABW4HXX8_9BACI</name>
<evidence type="ECO:0008006" key="5">
    <source>
        <dbReference type="Google" id="ProtNLM"/>
    </source>
</evidence>
<reference evidence="4" key="1">
    <citation type="journal article" date="2019" name="Int. J. Syst. Evol. Microbiol.">
        <title>The Global Catalogue of Microorganisms (GCM) 10K type strain sequencing project: providing services to taxonomists for standard genome sequencing and annotation.</title>
        <authorList>
            <consortium name="The Broad Institute Genomics Platform"/>
            <consortium name="The Broad Institute Genome Sequencing Center for Infectious Disease"/>
            <person name="Wu L."/>
            <person name="Ma J."/>
        </authorList>
    </citation>
    <scope>NUCLEOTIDE SEQUENCE [LARGE SCALE GENOMIC DNA]</scope>
    <source>
        <strain evidence="4">CGMCC 1.12376</strain>
    </source>
</reference>
<feature type="compositionally biased region" description="Acidic residues" evidence="1">
    <location>
        <begin position="78"/>
        <end position="87"/>
    </location>
</feature>
<dbReference type="RefSeq" id="WP_251510099.1">
    <property type="nucleotide sequence ID" value="NZ_JAMBON010000001.1"/>
</dbReference>
<evidence type="ECO:0000256" key="2">
    <source>
        <dbReference type="SAM" id="Phobius"/>
    </source>
</evidence>
<keyword evidence="2" id="KW-0812">Transmembrane</keyword>
<sequence length="205" mass="23210">MKHTMRAFSVGLVTAGLILLGVFYFTGGDNSGQADLNTEEMITKIEEDGYRVITEEEYISYSVASTQQDNSNKKNAEETVDDEDASEEDKSTQKEKADSSKDDKEKEKQTEKASEKDNDKKEDKEKEQKEKNKEKQTASTVTFTVEPGMASSQISDMLEDLGIIEDAKEFSKYLDEHDYSLRIQMGSHELETGMSHYEIAERLTN</sequence>
<feature type="compositionally biased region" description="Basic and acidic residues" evidence="1">
    <location>
        <begin position="88"/>
        <end position="136"/>
    </location>
</feature>
<keyword evidence="2" id="KW-1133">Transmembrane helix</keyword>
<feature type="region of interest" description="Disordered" evidence="1">
    <location>
        <begin position="63"/>
        <end position="141"/>
    </location>
</feature>
<evidence type="ECO:0000313" key="4">
    <source>
        <dbReference type="Proteomes" id="UP001597221"/>
    </source>
</evidence>
<keyword evidence="4" id="KW-1185">Reference proteome</keyword>
<proteinExistence type="predicted"/>
<comment type="caution">
    <text evidence="3">The sequence shown here is derived from an EMBL/GenBank/DDBJ whole genome shotgun (WGS) entry which is preliminary data.</text>
</comment>
<accession>A0ABW4HXX8</accession>
<protein>
    <recommendedName>
        <fullName evidence="5">YceG-like family protein</fullName>
    </recommendedName>
</protein>
<keyword evidence="2" id="KW-0472">Membrane</keyword>
<evidence type="ECO:0000256" key="1">
    <source>
        <dbReference type="SAM" id="MobiDB-lite"/>
    </source>
</evidence>
<dbReference type="EMBL" id="JBHUDE010000166">
    <property type="protein sequence ID" value="MFD1609991.1"/>
    <property type="molecule type" value="Genomic_DNA"/>
</dbReference>
<gene>
    <name evidence="3" type="ORF">ACFSBH_20460</name>
</gene>
<dbReference type="Gene3D" id="3.30.1490.480">
    <property type="entry name" value="Endolytic murein transglycosylase"/>
    <property type="match status" value="1"/>
</dbReference>
<evidence type="ECO:0000313" key="3">
    <source>
        <dbReference type="EMBL" id="MFD1609991.1"/>
    </source>
</evidence>
<feature type="transmembrane region" description="Helical" evidence="2">
    <location>
        <begin position="7"/>
        <end position="27"/>
    </location>
</feature>
<dbReference type="Proteomes" id="UP001597221">
    <property type="component" value="Unassembled WGS sequence"/>
</dbReference>
<organism evidence="3 4">
    <name type="scientific">Oceanobacillus luteolus</name>
    <dbReference type="NCBI Taxonomy" id="1274358"/>
    <lineage>
        <taxon>Bacteria</taxon>
        <taxon>Bacillati</taxon>
        <taxon>Bacillota</taxon>
        <taxon>Bacilli</taxon>
        <taxon>Bacillales</taxon>
        <taxon>Bacillaceae</taxon>
        <taxon>Oceanobacillus</taxon>
    </lineage>
</organism>